<dbReference type="InterPro" id="IPR052912">
    <property type="entry name" value="UPF0111_domain"/>
</dbReference>
<evidence type="ECO:0008006" key="4">
    <source>
        <dbReference type="Google" id="ProtNLM"/>
    </source>
</evidence>
<dbReference type="Proteomes" id="UP000676917">
    <property type="component" value="Unassembled WGS sequence"/>
</dbReference>
<dbReference type="EMBL" id="BORP01000001">
    <property type="protein sequence ID" value="GIO25755.1"/>
    <property type="molecule type" value="Genomic_DNA"/>
</dbReference>
<sequence length="203" mass="23588">MAKKNKFSTYLTNMATNLKESTDFFSDYKVKTEKDLAIFANKMTEYEHKGDEIVHDIIKELNTTFITPIDREDILLLANSMDDVLDGLEQCAALFEMYAITDINQYMLQFVEEIKICSYEILESVELLTTKKYKNIREKVIKINAVESKCDVIERESIKNLFLTEKDPIRIIQYKEIYQSFEEIADACEAVANTLETILMKNA</sequence>
<accession>A0A919X727</accession>
<evidence type="ECO:0000313" key="2">
    <source>
        <dbReference type="EMBL" id="GIO25755.1"/>
    </source>
</evidence>
<protein>
    <recommendedName>
        <fullName evidence="4">DUF47 domain-containing protein</fullName>
    </recommendedName>
</protein>
<reference evidence="2" key="1">
    <citation type="submission" date="2021-03" db="EMBL/GenBank/DDBJ databases">
        <title>Antimicrobial resistance genes in bacteria isolated from Japanese honey, and their potential for conferring macrolide and lincosamide resistance in the American foulbrood pathogen Paenibacillus larvae.</title>
        <authorList>
            <person name="Okamoto M."/>
            <person name="Kumagai M."/>
            <person name="Kanamori H."/>
            <person name="Takamatsu D."/>
        </authorList>
    </citation>
    <scope>NUCLEOTIDE SEQUENCE</scope>
    <source>
        <strain evidence="2">J43TS3</strain>
    </source>
</reference>
<comment type="caution">
    <text evidence="2">The sequence shown here is derived from an EMBL/GenBank/DDBJ whole genome shotgun (WGS) entry which is preliminary data.</text>
</comment>
<name>A0A919X727_9BACI</name>
<dbReference type="InterPro" id="IPR038078">
    <property type="entry name" value="PhoU-like_sf"/>
</dbReference>
<dbReference type="InterPro" id="IPR018445">
    <property type="entry name" value="Put_Phosphate_transp_reg"/>
</dbReference>
<organism evidence="2 3">
    <name type="scientific">Ornithinibacillus bavariensis</name>
    <dbReference type="NCBI Taxonomy" id="545502"/>
    <lineage>
        <taxon>Bacteria</taxon>
        <taxon>Bacillati</taxon>
        <taxon>Bacillota</taxon>
        <taxon>Bacilli</taxon>
        <taxon>Bacillales</taxon>
        <taxon>Bacillaceae</taxon>
        <taxon>Ornithinibacillus</taxon>
    </lineage>
</organism>
<comment type="similarity">
    <text evidence="1">Belongs to the UPF0111 family.</text>
</comment>
<gene>
    <name evidence="2" type="ORF">J43TS3_03660</name>
</gene>
<evidence type="ECO:0000256" key="1">
    <source>
        <dbReference type="ARBA" id="ARBA00008591"/>
    </source>
</evidence>
<keyword evidence="3" id="KW-1185">Reference proteome</keyword>
<dbReference type="PANTHER" id="PTHR37298">
    <property type="entry name" value="UPF0111 PROTEIN YKAA"/>
    <property type="match status" value="1"/>
</dbReference>
<dbReference type="Pfam" id="PF01865">
    <property type="entry name" value="PhoU_div"/>
    <property type="match status" value="1"/>
</dbReference>
<dbReference type="PANTHER" id="PTHR37298:SF1">
    <property type="entry name" value="UPF0111 PROTEIN YKAA"/>
    <property type="match status" value="1"/>
</dbReference>
<dbReference type="Gene3D" id="1.20.58.220">
    <property type="entry name" value="Phosphate transport system protein phou homolog 2, domain 2"/>
    <property type="match status" value="1"/>
</dbReference>
<dbReference type="AlphaFoldDB" id="A0A919X727"/>
<evidence type="ECO:0000313" key="3">
    <source>
        <dbReference type="Proteomes" id="UP000676917"/>
    </source>
</evidence>
<proteinExistence type="inferred from homology"/>